<reference evidence="2" key="1">
    <citation type="submission" date="2020-04" db="EMBL/GenBank/DDBJ databases">
        <authorList>
            <person name="Chiriac C."/>
            <person name="Salcher M."/>
            <person name="Ghai R."/>
            <person name="Kavagutti S V."/>
        </authorList>
    </citation>
    <scope>NUCLEOTIDE SEQUENCE</scope>
</reference>
<gene>
    <name evidence="2" type="ORF">UFOVP645_9</name>
</gene>
<sequence>MTKGRARTTGRNAAGKLRPHVWRTGPDEYKHQMYSPWQCMSAQARFRGEPWDLSFEDFYDIWQGHWDDRGRSSDDLCMTRENYELAWTKDNIILITRAEHCRHAAQENFRIHGRTRHRTRGMDKQKRKARE</sequence>
<feature type="region of interest" description="Disordered" evidence="1">
    <location>
        <begin position="1"/>
        <end position="21"/>
    </location>
</feature>
<protein>
    <submittedName>
        <fullName evidence="2">Uncharacterized protein</fullName>
    </submittedName>
</protein>
<dbReference type="EMBL" id="LR796622">
    <property type="protein sequence ID" value="CAB4154537.1"/>
    <property type="molecule type" value="Genomic_DNA"/>
</dbReference>
<accession>A0A6J5N717</accession>
<evidence type="ECO:0000313" key="2">
    <source>
        <dbReference type="EMBL" id="CAB4154537.1"/>
    </source>
</evidence>
<evidence type="ECO:0000256" key="1">
    <source>
        <dbReference type="SAM" id="MobiDB-lite"/>
    </source>
</evidence>
<proteinExistence type="predicted"/>
<organism evidence="2">
    <name type="scientific">uncultured Caudovirales phage</name>
    <dbReference type="NCBI Taxonomy" id="2100421"/>
    <lineage>
        <taxon>Viruses</taxon>
        <taxon>Duplodnaviria</taxon>
        <taxon>Heunggongvirae</taxon>
        <taxon>Uroviricota</taxon>
        <taxon>Caudoviricetes</taxon>
        <taxon>Peduoviridae</taxon>
        <taxon>Maltschvirus</taxon>
        <taxon>Maltschvirus maltsch</taxon>
    </lineage>
</organism>
<name>A0A6J5N717_9CAUD</name>